<keyword evidence="1" id="KW-0812">Transmembrane</keyword>
<organism evidence="3">
    <name type="scientific">Vibrio cholerae</name>
    <dbReference type="NCBI Taxonomy" id="666"/>
    <lineage>
        <taxon>Bacteria</taxon>
        <taxon>Pseudomonadati</taxon>
        <taxon>Pseudomonadota</taxon>
        <taxon>Gammaproteobacteria</taxon>
        <taxon>Vibrionales</taxon>
        <taxon>Vibrionaceae</taxon>
        <taxon>Vibrio</taxon>
    </lineage>
</organism>
<reference evidence="3" key="1">
    <citation type="submission" date="2017-11" db="EMBL/GenBank/DDBJ databases">
        <title>Structure of vps and msh gene clusters in Vibrio cholerae strains with different ability of biofilm formation.</title>
        <authorList>
            <person name="Monakhova E.V."/>
            <person name="Pisanov R.V."/>
            <person name="Titova S.V."/>
        </authorList>
    </citation>
    <scope>NUCLEOTIDE SEQUENCE</scope>
    <source>
        <strain evidence="2">569B</strain>
        <strain evidence="3">R-17917</strain>
    </source>
</reference>
<keyword evidence="1" id="KW-1133">Transmembrane helix</keyword>
<feature type="transmembrane region" description="Helical" evidence="1">
    <location>
        <begin position="7"/>
        <end position="25"/>
    </location>
</feature>
<proteinExistence type="predicted"/>
<dbReference type="EMBL" id="MG521386">
    <property type="protein sequence ID" value="AWK28418.1"/>
    <property type="molecule type" value="Genomic_DNA"/>
</dbReference>
<evidence type="ECO:0000313" key="3">
    <source>
        <dbReference type="EMBL" id="AWK28441.1"/>
    </source>
</evidence>
<name>A0A2S1ZSJ0_VIBCL</name>
<accession>A0A2S1ZSJ0</accession>
<sequence length="242" mass="27486">MNAFFQFGWRVGVASSALWVIYFAFQQGIASLYGVTAEKALLAWNHSPATLSAVDDAHKAIQSAIEYSPEHPQYYFLQGRIFQWQAYLAQEQDTQQALHAAKTAFLESAERRPTWPDTWAELLKIEAQLSAHDATQPHSSKDSLDKFMRNADRYGPYTPAVNIAISQVGLAHWKQWDSEQKWLVIEHLARGLDGKNSRHLLADYLKSAHQFKLACTLASRREPKLEISICNSVQFLWCCLAC</sequence>
<protein>
    <submittedName>
        <fullName evidence="3">VpsP</fullName>
    </submittedName>
</protein>
<dbReference type="SUPFAM" id="SSF48452">
    <property type="entry name" value="TPR-like"/>
    <property type="match status" value="1"/>
</dbReference>
<dbReference type="InterPro" id="IPR011990">
    <property type="entry name" value="TPR-like_helical_dom_sf"/>
</dbReference>
<dbReference type="NCBIfam" id="NF038257">
    <property type="entry name" value="exopoly_VpsP"/>
    <property type="match status" value="1"/>
</dbReference>
<evidence type="ECO:0000313" key="2">
    <source>
        <dbReference type="EMBL" id="AWK28418.1"/>
    </source>
</evidence>
<gene>
    <name evidence="3" type="primary">vpsP</name>
</gene>
<evidence type="ECO:0000256" key="1">
    <source>
        <dbReference type="SAM" id="Phobius"/>
    </source>
</evidence>
<dbReference type="Gene3D" id="1.25.40.10">
    <property type="entry name" value="Tetratricopeptide repeat domain"/>
    <property type="match status" value="1"/>
</dbReference>
<dbReference type="AlphaFoldDB" id="A0A2S1ZSJ0"/>
<dbReference type="EMBL" id="MG521387">
    <property type="protein sequence ID" value="AWK28441.1"/>
    <property type="molecule type" value="Genomic_DNA"/>
</dbReference>
<keyword evidence="1" id="KW-0472">Membrane</keyword>